<dbReference type="PROSITE" id="PS50089">
    <property type="entry name" value="ZF_RING_2"/>
    <property type="match status" value="1"/>
</dbReference>
<dbReference type="PANTHER" id="PTHR14155:SF627">
    <property type="entry name" value="OS06G0192800 PROTEIN"/>
    <property type="match status" value="1"/>
</dbReference>
<dbReference type="GO" id="GO:0061630">
    <property type="term" value="F:ubiquitin protein ligase activity"/>
    <property type="evidence" value="ECO:0007669"/>
    <property type="project" value="UniProtKB-EC"/>
</dbReference>
<evidence type="ECO:0000313" key="11">
    <source>
        <dbReference type="Proteomes" id="UP000824469"/>
    </source>
</evidence>
<comment type="caution">
    <text evidence="10">The sequence shown here is derived from an EMBL/GenBank/DDBJ whole genome shotgun (WGS) entry which is preliminary data.</text>
</comment>
<dbReference type="EMBL" id="JAHRHJ020000004">
    <property type="protein sequence ID" value="KAH9316842.1"/>
    <property type="molecule type" value="Genomic_DNA"/>
</dbReference>
<dbReference type="AlphaFoldDB" id="A0AA38G5Y3"/>
<protein>
    <recommendedName>
        <fullName evidence="2">RING-type E3 ubiquitin transferase</fullName>
        <ecNumber evidence="2">2.3.2.27</ecNumber>
    </recommendedName>
</protein>
<keyword evidence="3" id="KW-0479">Metal-binding</keyword>
<feature type="transmembrane region" description="Helical" evidence="8">
    <location>
        <begin position="16"/>
        <end position="40"/>
    </location>
</feature>
<evidence type="ECO:0000256" key="2">
    <source>
        <dbReference type="ARBA" id="ARBA00012483"/>
    </source>
</evidence>
<name>A0AA38G5Y3_TAXCH</name>
<evidence type="ECO:0000256" key="1">
    <source>
        <dbReference type="ARBA" id="ARBA00000900"/>
    </source>
</evidence>
<gene>
    <name evidence="10" type="ORF">KI387_018611</name>
</gene>
<dbReference type="InterPro" id="IPR001841">
    <property type="entry name" value="Znf_RING"/>
</dbReference>
<evidence type="ECO:0000256" key="3">
    <source>
        <dbReference type="ARBA" id="ARBA00022723"/>
    </source>
</evidence>
<dbReference type="Pfam" id="PF13639">
    <property type="entry name" value="zf-RING_2"/>
    <property type="match status" value="1"/>
</dbReference>
<keyword evidence="5" id="KW-0862">Zinc</keyword>
<keyword evidence="8" id="KW-0812">Transmembrane</keyword>
<keyword evidence="8" id="KW-1133">Transmembrane helix</keyword>
<keyword evidence="8" id="KW-0472">Membrane</keyword>
<evidence type="ECO:0000256" key="5">
    <source>
        <dbReference type="ARBA" id="ARBA00022833"/>
    </source>
</evidence>
<dbReference type="EC" id="2.3.2.27" evidence="2"/>
<organism evidence="10 11">
    <name type="scientific">Taxus chinensis</name>
    <name type="common">Chinese yew</name>
    <name type="synonym">Taxus wallichiana var. chinensis</name>
    <dbReference type="NCBI Taxonomy" id="29808"/>
    <lineage>
        <taxon>Eukaryota</taxon>
        <taxon>Viridiplantae</taxon>
        <taxon>Streptophyta</taxon>
        <taxon>Embryophyta</taxon>
        <taxon>Tracheophyta</taxon>
        <taxon>Spermatophyta</taxon>
        <taxon>Pinopsida</taxon>
        <taxon>Pinidae</taxon>
        <taxon>Conifers II</taxon>
        <taxon>Cupressales</taxon>
        <taxon>Taxaceae</taxon>
        <taxon>Taxus</taxon>
    </lineage>
</organism>
<dbReference type="SMART" id="SM00184">
    <property type="entry name" value="RING"/>
    <property type="match status" value="1"/>
</dbReference>
<comment type="similarity">
    <text evidence="6">Belongs to the RING-type zinc finger family. ATL subfamily.</text>
</comment>
<dbReference type="InterPro" id="IPR053238">
    <property type="entry name" value="RING-H2_zinc_finger"/>
</dbReference>
<reference evidence="10 11" key="1">
    <citation type="journal article" date="2021" name="Nat. Plants">
        <title>The Taxus genome provides insights into paclitaxel biosynthesis.</title>
        <authorList>
            <person name="Xiong X."/>
            <person name="Gou J."/>
            <person name="Liao Q."/>
            <person name="Li Y."/>
            <person name="Zhou Q."/>
            <person name="Bi G."/>
            <person name="Li C."/>
            <person name="Du R."/>
            <person name="Wang X."/>
            <person name="Sun T."/>
            <person name="Guo L."/>
            <person name="Liang H."/>
            <person name="Lu P."/>
            <person name="Wu Y."/>
            <person name="Zhang Z."/>
            <person name="Ro D.K."/>
            <person name="Shang Y."/>
            <person name="Huang S."/>
            <person name="Yan J."/>
        </authorList>
    </citation>
    <scope>NUCLEOTIDE SEQUENCE [LARGE SCALE GENOMIC DNA]</scope>
    <source>
        <strain evidence="10">Ta-2019</strain>
    </source>
</reference>
<comment type="catalytic activity">
    <reaction evidence="1">
        <text>S-ubiquitinyl-[E2 ubiquitin-conjugating enzyme]-L-cysteine + [acceptor protein]-L-lysine = [E2 ubiquitin-conjugating enzyme]-L-cysteine + N(6)-ubiquitinyl-[acceptor protein]-L-lysine.</text>
        <dbReference type="EC" id="2.3.2.27"/>
    </reaction>
</comment>
<evidence type="ECO:0000256" key="7">
    <source>
        <dbReference type="PROSITE-ProRule" id="PRU00175"/>
    </source>
</evidence>
<dbReference type="Proteomes" id="UP000824469">
    <property type="component" value="Unassembled WGS sequence"/>
</dbReference>
<keyword evidence="4 7" id="KW-0863">Zinc-finger</keyword>
<sequence length="203" mass="22697">MPPTMIRRRFCVSSPWIAGIILLWVLVVFAFPLLLFKFVFHFHSPYFYIAYASVLLLVTYVAFSEKGTADSLPPPERLPATSASRQTVDVDMPVFNYRRFKDEVEDGSGQQCVICLCNYEEEGEEAAGVAVSLPSCRHNFHVECIQRWLQCHGRCPICSASPLTLPLQPSSHPQVDVVSVSVLVDPPLTLAESHIMTGNIVEQ</sequence>
<evidence type="ECO:0000259" key="9">
    <source>
        <dbReference type="PROSITE" id="PS50089"/>
    </source>
</evidence>
<proteinExistence type="inferred from homology"/>
<keyword evidence="11" id="KW-1185">Reference proteome</keyword>
<feature type="non-terminal residue" evidence="10">
    <location>
        <position position="203"/>
    </location>
</feature>
<accession>A0AA38G5Y3</accession>
<evidence type="ECO:0000256" key="6">
    <source>
        <dbReference type="ARBA" id="ARBA00024209"/>
    </source>
</evidence>
<evidence type="ECO:0000256" key="8">
    <source>
        <dbReference type="SAM" id="Phobius"/>
    </source>
</evidence>
<dbReference type="Gene3D" id="3.30.40.10">
    <property type="entry name" value="Zinc/RING finger domain, C3HC4 (zinc finger)"/>
    <property type="match status" value="1"/>
</dbReference>
<dbReference type="SUPFAM" id="SSF57850">
    <property type="entry name" value="RING/U-box"/>
    <property type="match status" value="1"/>
</dbReference>
<feature type="domain" description="RING-type" evidence="9">
    <location>
        <begin position="112"/>
        <end position="159"/>
    </location>
</feature>
<dbReference type="PANTHER" id="PTHR14155">
    <property type="entry name" value="RING FINGER DOMAIN-CONTAINING"/>
    <property type="match status" value="1"/>
</dbReference>
<dbReference type="GO" id="GO:0008270">
    <property type="term" value="F:zinc ion binding"/>
    <property type="evidence" value="ECO:0007669"/>
    <property type="project" value="UniProtKB-KW"/>
</dbReference>
<dbReference type="InterPro" id="IPR013083">
    <property type="entry name" value="Znf_RING/FYVE/PHD"/>
</dbReference>
<feature type="transmembrane region" description="Helical" evidence="8">
    <location>
        <begin position="46"/>
        <end position="63"/>
    </location>
</feature>
<evidence type="ECO:0000256" key="4">
    <source>
        <dbReference type="ARBA" id="ARBA00022771"/>
    </source>
</evidence>
<evidence type="ECO:0000313" key="10">
    <source>
        <dbReference type="EMBL" id="KAH9316842.1"/>
    </source>
</evidence>